<dbReference type="HAMAP" id="MF_01172">
    <property type="entry name" value="AstB"/>
    <property type="match status" value="1"/>
</dbReference>
<comment type="function">
    <text evidence="3">Catalyzes the hydrolysis of N(2)-succinylarginine into N(2)-succinylornithine, ammonia and CO(2).</text>
</comment>
<dbReference type="NCBIfam" id="TIGR03241">
    <property type="entry name" value="arg_catab_astB"/>
    <property type="match status" value="1"/>
</dbReference>
<organism evidence="5 6">
    <name type="scientific">Pandoraea pnomenusa</name>
    <dbReference type="NCBI Taxonomy" id="93220"/>
    <lineage>
        <taxon>Bacteria</taxon>
        <taxon>Pseudomonadati</taxon>
        <taxon>Pseudomonadota</taxon>
        <taxon>Betaproteobacteria</taxon>
        <taxon>Burkholderiales</taxon>
        <taxon>Burkholderiaceae</taxon>
        <taxon>Pandoraea</taxon>
    </lineage>
</organism>
<dbReference type="PANTHER" id="PTHR30420">
    <property type="entry name" value="N-SUCCINYLARGININE DIHYDROLASE"/>
    <property type="match status" value="1"/>
</dbReference>
<accession>A0A378YF54</accession>
<evidence type="ECO:0000256" key="4">
    <source>
        <dbReference type="NCBIfam" id="TIGR03241"/>
    </source>
</evidence>
<dbReference type="AlphaFoldDB" id="A0A378YF54"/>
<evidence type="ECO:0000256" key="2">
    <source>
        <dbReference type="ARBA" id="ARBA00022801"/>
    </source>
</evidence>
<feature type="active site" description="Nucleophile" evidence="3">
    <location>
        <position position="375"/>
    </location>
</feature>
<dbReference type="Pfam" id="PF04996">
    <property type="entry name" value="AstB"/>
    <property type="match status" value="1"/>
</dbReference>
<dbReference type="KEGG" id="ppnm:LV28_03130"/>
<feature type="active site" evidence="3">
    <location>
        <position position="176"/>
    </location>
</feature>
<dbReference type="GO" id="GO:0009015">
    <property type="term" value="F:N-succinylarginine dihydrolase activity"/>
    <property type="evidence" value="ECO:0007669"/>
    <property type="project" value="UniProtKB-UniRule"/>
</dbReference>
<feature type="binding site" evidence="3">
    <location>
        <position position="215"/>
    </location>
    <ligand>
        <name>substrate</name>
    </ligand>
</feature>
<keyword evidence="1 3" id="KW-0056">Arginine metabolism</keyword>
<feature type="binding site" evidence="3">
    <location>
        <begin position="21"/>
        <end position="30"/>
    </location>
    <ligand>
        <name>substrate</name>
    </ligand>
</feature>
<dbReference type="GO" id="GO:0019544">
    <property type="term" value="P:L-arginine catabolic process to L-glutamate"/>
    <property type="evidence" value="ECO:0007669"/>
    <property type="project" value="UniProtKB-UniRule"/>
</dbReference>
<gene>
    <name evidence="3 5" type="primary">astB</name>
    <name evidence="5" type="ORF">NCTC13160_00617</name>
</gene>
<dbReference type="PANTHER" id="PTHR30420:SF2">
    <property type="entry name" value="N-SUCCINYLARGININE DIHYDROLASE"/>
    <property type="match status" value="1"/>
</dbReference>
<name>A0A378YF54_9BURK</name>
<dbReference type="EC" id="3.5.3.23" evidence="3 4"/>
<evidence type="ECO:0000256" key="1">
    <source>
        <dbReference type="ARBA" id="ARBA00022503"/>
    </source>
</evidence>
<dbReference type="Gene3D" id="3.75.10.20">
    <property type="entry name" value="Succinylarginine dihydrolase"/>
    <property type="match status" value="1"/>
</dbReference>
<dbReference type="NCBIfam" id="NF009789">
    <property type="entry name" value="PRK13281.1"/>
    <property type="match status" value="1"/>
</dbReference>
<comment type="catalytic activity">
    <reaction evidence="3">
        <text>N(2)-succinyl-L-arginine + 2 H2O + 2 H(+) = N(2)-succinyl-L-ornithine + 2 NH4(+) + CO2</text>
        <dbReference type="Rhea" id="RHEA:19533"/>
        <dbReference type="ChEBI" id="CHEBI:15377"/>
        <dbReference type="ChEBI" id="CHEBI:15378"/>
        <dbReference type="ChEBI" id="CHEBI:16526"/>
        <dbReference type="ChEBI" id="CHEBI:28938"/>
        <dbReference type="ChEBI" id="CHEBI:58241"/>
        <dbReference type="ChEBI" id="CHEBI:58514"/>
        <dbReference type="EC" id="3.5.3.23"/>
    </reaction>
</comment>
<comment type="subunit">
    <text evidence="3">Homodimer.</text>
</comment>
<dbReference type="InterPro" id="IPR007079">
    <property type="entry name" value="SuccinylArg_d-Hdrlase_AstB"/>
</dbReference>
<comment type="similarity">
    <text evidence="3">Belongs to the succinylarginine dihydrolase family.</text>
</comment>
<dbReference type="GO" id="GO:0019545">
    <property type="term" value="P:L-arginine catabolic process to succinate"/>
    <property type="evidence" value="ECO:0007669"/>
    <property type="project" value="UniProtKB-UniRule"/>
</dbReference>
<evidence type="ECO:0000313" key="6">
    <source>
        <dbReference type="Proteomes" id="UP000254573"/>
    </source>
</evidence>
<feature type="binding site" evidence="3">
    <location>
        <begin position="139"/>
        <end position="140"/>
    </location>
    <ligand>
        <name>substrate</name>
    </ligand>
</feature>
<proteinExistence type="inferred from homology"/>
<evidence type="ECO:0000313" key="5">
    <source>
        <dbReference type="EMBL" id="SUA75019.1"/>
    </source>
</evidence>
<feature type="binding site" evidence="3">
    <location>
        <position position="369"/>
    </location>
    <ligand>
        <name>substrate</name>
    </ligand>
</feature>
<feature type="active site" evidence="3">
    <location>
        <position position="251"/>
    </location>
</feature>
<dbReference type="EMBL" id="UGSG01000001">
    <property type="protein sequence ID" value="SUA75019.1"/>
    <property type="molecule type" value="Genomic_DNA"/>
</dbReference>
<keyword evidence="2 3" id="KW-0378">Hydrolase</keyword>
<comment type="pathway">
    <text evidence="3">Amino-acid degradation; L-arginine degradation via AST pathway; L-glutamate and succinate from L-arginine: step 2/5.</text>
</comment>
<dbReference type="Proteomes" id="UP000254573">
    <property type="component" value="Unassembled WGS sequence"/>
</dbReference>
<dbReference type="OrthoDB" id="248552at2"/>
<dbReference type="UniPathway" id="UPA00185">
    <property type="reaction ID" value="UER00280"/>
</dbReference>
<evidence type="ECO:0000256" key="3">
    <source>
        <dbReference type="HAMAP-Rule" id="MF_01172"/>
    </source>
</evidence>
<dbReference type="SUPFAM" id="SSF55909">
    <property type="entry name" value="Pentein"/>
    <property type="match status" value="1"/>
</dbReference>
<reference evidence="5 6" key="1">
    <citation type="submission" date="2018-06" db="EMBL/GenBank/DDBJ databases">
        <authorList>
            <consortium name="Pathogen Informatics"/>
            <person name="Doyle S."/>
        </authorList>
    </citation>
    <scope>NUCLEOTIDE SEQUENCE [LARGE SCALE GENOMIC DNA]</scope>
    <source>
        <strain evidence="5 6">NCTC13160</strain>
    </source>
</reference>
<dbReference type="STRING" id="93220.A6P55_24140"/>
<sequence length="454" mass="49079">MTRFAIEANFDGLVGPTHNYAGLSFGNVASANNANRVSNPREAALQGLAKMKALADLGYAQGVLPPQERPSVAMLRTLGFSGSDEAMIREAARTAPALLGAACSAASMWTANAATVSPSADTADGRVHFTAANLCSKLHRAIEHDTTSRVLRVAFGDASHFAHHDALPGWPSLGDEGAANHTRLCGAYGERGVEFFVYGRDDLSSAPAPRRFPARQTLQASQAIARLHGLAEDDVVFAQQHPDAIDAGVFHNDVIAVGNGNVLFCHAQAFVDQPAVLARLRERLAARGAELEVIEVSSDAVSLEDTVGSYLFNSQLLARPPDAGDGMRLVVPQECRERTAVWRYLESLVADDGPIRELHVFDLRESMRNGGGPACLRLRVVLTEQERRATHAGLWIDDARYAALTDWVKRHYRDRLAVSDLADPALLDECRTALDDLTRLLGLGADLYPFQRNA</sequence>
<feature type="binding site" evidence="3">
    <location>
        <position position="112"/>
    </location>
    <ligand>
        <name>substrate</name>
    </ligand>
</feature>
<dbReference type="InterPro" id="IPR037031">
    <property type="entry name" value="AstB_sf"/>
</dbReference>
<protein>
    <recommendedName>
        <fullName evidence="3 4">N-succinylarginine dihydrolase</fullName>
        <ecNumber evidence="3 4">3.5.3.23</ecNumber>
    </recommendedName>
</protein>
<dbReference type="RefSeq" id="WP_038617678.1">
    <property type="nucleotide sequence ID" value="NZ_CP009553.3"/>
</dbReference>
<feature type="binding site" evidence="3">
    <location>
        <position position="253"/>
    </location>
    <ligand>
        <name>substrate</name>
    </ligand>
</feature>